<evidence type="ECO:0000313" key="17">
    <source>
        <dbReference type="Proteomes" id="UP000324832"/>
    </source>
</evidence>
<evidence type="ECO:0000256" key="9">
    <source>
        <dbReference type="ARBA" id="ARBA00023180"/>
    </source>
</evidence>
<keyword evidence="8" id="KW-0675">Receptor</keyword>
<evidence type="ECO:0000256" key="6">
    <source>
        <dbReference type="ARBA" id="ARBA00023065"/>
    </source>
</evidence>
<dbReference type="Pfam" id="PF10613">
    <property type="entry name" value="Lig_chan-Glu_bd"/>
    <property type="match status" value="1"/>
</dbReference>
<evidence type="ECO:0000256" key="12">
    <source>
        <dbReference type="SAM" id="MobiDB-lite"/>
    </source>
</evidence>
<evidence type="ECO:0000256" key="1">
    <source>
        <dbReference type="ARBA" id="ARBA00004651"/>
    </source>
</evidence>
<evidence type="ECO:0000313" key="16">
    <source>
        <dbReference type="EMBL" id="VVD00878.1"/>
    </source>
</evidence>
<keyword evidence="11" id="KW-0407">Ion channel</keyword>
<keyword evidence="14" id="KW-0732">Signal</keyword>
<dbReference type="AlphaFoldDB" id="A0A5E4QTH0"/>
<dbReference type="PANTHER" id="PTHR42643:SF30">
    <property type="entry name" value="IONOTROPIC RECEPTOR 40A-RELATED"/>
    <property type="match status" value="1"/>
</dbReference>
<evidence type="ECO:0000256" key="4">
    <source>
        <dbReference type="ARBA" id="ARBA00022692"/>
    </source>
</evidence>
<protein>
    <recommendedName>
        <fullName evidence="15">Ionotropic glutamate receptor L-glutamate and glycine-binding domain-containing protein</fullName>
    </recommendedName>
</protein>
<dbReference type="GO" id="GO:0015276">
    <property type="term" value="F:ligand-gated monoatomic ion channel activity"/>
    <property type="evidence" value="ECO:0007669"/>
    <property type="project" value="InterPro"/>
</dbReference>
<proteinExistence type="predicted"/>
<evidence type="ECO:0000256" key="8">
    <source>
        <dbReference type="ARBA" id="ARBA00023170"/>
    </source>
</evidence>
<dbReference type="EMBL" id="FZQP02005022">
    <property type="protein sequence ID" value="VVD00878.1"/>
    <property type="molecule type" value="Genomic_DNA"/>
</dbReference>
<dbReference type="Proteomes" id="UP000324832">
    <property type="component" value="Unassembled WGS sequence"/>
</dbReference>
<keyword evidence="5 13" id="KW-1133">Transmembrane helix</keyword>
<sequence>MSRLLIILVYLSLVNSFFTVEKGFRHPELFPEDLVSAVVDIAVGLPTKTLTIVHGQSYDIRYNYINRLMCSLYEVNIQVIYINISSNTSRDIYYEYQRKGLDTSEERTSLLFCQPADCEVIISDAPPWHFVKYKNDSSVNVTGGRDDKLLALLAEKLNFKYQYYDPPERSQGAMISGNGTFRGVLGLIWKRQADFFIGDVTISWERLQAVEFSFLTLADSAAFLTHAPDKLTSSKEPSRSHKARLVALLISLGATYVIGDMYSANLTSLMARPRVRSIEAGVRMVLSRRKVAVLGGRETLYYDTERFAGILTKITTDEYRNLPESSRQSNKVTESENKESYDANEIGAGAQMQTESTIGLEPVSLIMLRGAFCLLGVGYLSAGIVLLIEIQ</sequence>
<feature type="region of interest" description="Disordered" evidence="12">
    <location>
        <begin position="322"/>
        <end position="346"/>
    </location>
</feature>
<evidence type="ECO:0000256" key="11">
    <source>
        <dbReference type="ARBA" id="ARBA00023303"/>
    </source>
</evidence>
<feature type="signal peptide" evidence="14">
    <location>
        <begin position="1"/>
        <end position="16"/>
    </location>
</feature>
<evidence type="ECO:0000259" key="15">
    <source>
        <dbReference type="Pfam" id="PF10613"/>
    </source>
</evidence>
<evidence type="ECO:0000256" key="14">
    <source>
        <dbReference type="SAM" id="SignalP"/>
    </source>
</evidence>
<comment type="subcellular location">
    <subcellularLocation>
        <location evidence="1">Cell membrane</location>
        <topology evidence="1">Multi-pass membrane protein</topology>
    </subcellularLocation>
</comment>
<keyword evidence="9" id="KW-0325">Glycoprotein</keyword>
<feature type="compositionally biased region" description="Polar residues" evidence="12">
    <location>
        <begin position="323"/>
        <end position="332"/>
    </location>
</feature>
<dbReference type="PANTHER" id="PTHR42643">
    <property type="entry name" value="IONOTROPIC RECEPTOR 20A-RELATED"/>
    <property type="match status" value="1"/>
</dbReference>
<evidence type="ECO:0000256" key="5">
    <source>
        <dbReference type="ARBA" id="ARBA00022989"/>
    </source>
</evidence>
<keyword evidence="7 13" id="KW-0472">Membrane</keyword>
<dbReference type="Gene3D" id="3.40.190.10">
    <property type="entry name" value="Periplasmic binding protein-like II"/>
    <property type="match status" value="1"/>
</dbReference>
<feature type="non-terminal residue" evidence="16">
    <location>
        <position position="391"/>
    </location>
</feature>
<name>A0A5E4QTH0_9NEOP</name>
<evidence type="ECO:0000256" key="13">
    <source>
        <dbReference type="SAM" id="Phobius"/>
    </source>
</evidence>
<feature type="transmembrane region" description="Helical" evidence="13">
    <location>
        <begin position="366"/>
        <end position="388"/>
    </location>
</feature>
<dbReference type="SUPFAM" id="SSF53850">
    <property type="entry name" value="Periplasmic binding protein-like II"/>
    <property type="match status" value="1"/>
</dbReference>
<evidence type="ECO:0000256" key="3">
    <source>
        <dbReference type="ARBA" id="ARBA00022475"/>
    </source>
</evidence>
<keyword evidence="4 13" id="KW-0812">Transmembrane</keyword>
<feature type="chain" id="PRO_5022743575" description="Ionotropic glutamate receptor L-glutamate and glycine-binding domain-containing protein" evidence="14">
    <location>
        <begin position="17"/>
        <end position="391"/>
    </location>
</feature>
<feature type="domain" description="Ionotropic glutamate receptor L-glutamate and glycine-binding" evidence="15">
    <location>
        <begin position="121"/>
        <end position="225"/>
    </location>
</feature>
<keyword evidence="3" id="KW-1003">Cell membrane</keyword>
<keyword evidence="10" id="KW-1071">Ligand-gated ion channel</keyword>
<dbReference type="InterPro" id="IPR052192">
    <property type="entry name" value="Insect_Ionotropic_Sensory_Rcpt"/>
</dbReference>
<reference evidence="16 17" key="1">
    <citation type="submission" date="2017-07" db="EMBL/GenBank/DDBJ databases">
        <authorList>
            <person name="Talla V."/>
            <person name="Backstrom N."/>
        </authorList>
    </citation>
    <scope>NUCLEOTIDE SEQUENCE [LARGE SCALE GENOMIC DNA]</scope>
</reference>
<accession>A0A5E4QTH0</accession>
<dbReference type="InterPro" id="IPR019594">
    <property type="entry name" value="Glu/Gly-bd"/>
</dbReference>
<dbReference type="GO" id="GO:0005886">
    <property type="term" value="C:plasma membrane"/>
    <property type="evidence" value="ECO:0007669"/>
    <property type="project" value="UniProtKB-SubCell"/>
</dbReference>
<evidence type="ECO:0000256" key="10">
    <source>
        <dbReference type="ARBA" id="ARBA00023286"/>
    </source>
</evidence>
<evidence type="ECO:0000256" key="2">
    <source>
        <dbReference type="ARBA" id="ARBA00022448"/>
    </source>
</evidence>
<keyword evidence="17" id="KW-1185">Reference proteome</keyword>
<gene>
    <name evidence="16" type="ORF">LSINAPIS_LOCUS11427</name>
</gene>
<evidence type="ECO:0000256" key="7">
    <source>
        <dbReference type="ARBA" id="ARBA00023136"/>
    </source>
</evidence>
<keyword evidence="2" id="KW-0813">Transport</keyword>
<organism evidence="16 17">
    <name type="scientific">Leptidea sinapis</name>
    <dbReference type="NCBI Taxonomy" id="189913"/>
    <lineage>
        <taxon>Eukaryota</taxon>
        <taxon>Metazoa</taxon>
        <taxon>Ecdysozoa</taxon>
        <taxon>Arthropoda</taxon>
        <taxon>Hexapoda</taxon>
        <taxon>Insecta</taxon>
        <taxon>Pterygota</taxon>
        <taxon>Neoptera</taxon>
        <taxon>Endopterygota</taxon>
        <taxon>Lepidoptera</taxon>
        <taxon>Glossata</taxon>
        <taxon>Ditrysia</taxon>
        <taxon>Papilionoidea</taxon>
        <taxon>Pieridae</taxon>
        <taxon>Dismorphiinae</taxon>
        <taxon>Leptidea</taxon>
    </lineage>
</organism>
<keyword evidence="6" id="KW-0406">Ion transport</keyword>